<keyword evidence="1" id="KW-0472">Membrane</keyword>
<keyword evidence="1" id="KW-1133">Transmembrane helix</keyword>
<proteinExistence type="predicted"/>
<dbReference type="KEGG" id="tum:CBW65_11905"/>
<dbReference type="Proteomes" id="UP000195437">
    <property type="component" value="Chromosome"/>
</dbReference>
<keyword evidence="4" id="KW-1185">Reference proteome</keyword>
<feature type="transmembrane region" description="Helical" evidence="1">
    <location>
        <begin position="48"/>
        <end position="71"/>
    </location>
</feature>
<name>A0A1Y0IN16_9BACL</name>
<dbReference type="Pfam" id="PF03703">
    <property type="entry name" value="bPH_2"/>
    <property type="match status" value="1"/>
</dbReference>
<reference evidence="4" key="1">
    <citation type="submission" date="2017-05" db="EMBL/GenBank/DDBJ databases">
        <authorList>
            <person name="Sung H."/>
        </authorList>
    </citation>
    <scope>NUCLEOTIDE SEQUENCE [LARGE SCALE GENOMIC DNA]</scope>
    <source>
        <strain evidence="4">AR23208</strain>
    </source>
</reference>
<dbReference type="EMBL" id="CP021434">
    <property type="protein sequence ID" value="ARU61640.1"/>
    <property type="molecule type" value="Genomic_DNA"/>
</dbReference>
<dbReference type="PANTHER" id="PTHR34473">
    <property type="entry name" value="UPF0699 TRANSMEMBRANE PROTEIN YDBS"/>
    <property type="match status" value="1"/>
</dbReference>
<dbReference type="PANTHER" id="PTHR34473:SF2">
    <property type="entry name" value="UPF0699 TRANSMEMBRANE PROTEIN YDBT"/>
    <property type="match status" value="1"/>
</dbReference>
<accession>A0A1Y0IN16</accession>
<protein>
    <recommendedName>
        <fullName evidence="2">YdbS-like PH domain-containing protein</fullName>
    </recommendedName>
</protein>
<dbReference type="RefSeq" id="WP_087457019.1">
    <property type="nucleotide sequence ID" value="NZ_CP021434.1"/>
</dbReference>
<dbReference type="OrthoDB" id="1750577at2"/>
<keyword evidence="1" id="KW-0812">Transmembrane</keyword>
<evidence type="ECO:0000313" key="3">
    <source>
        <dbReference type="EMBL" id="ARU61640.1"/>
    </source>
</evidence>
<evidence type="ECO:0000259" key="2">
    <source>
        <dbReference type="Pfam" id="PF03703"/>
    </source>
</evidence>
<feature type="domain" description="YdbS-like PH" evidence="2">
    <location>
        <begin position="73"/>
        <end position="149"/>
    </location>
</feature>
<evidence type="ECO:0000313" key="4">
    <source>
        <dbReference type="Proteomes" id="UP000195437"/>
    </source>
</evidence>
<organism evidence="3 4">
    <name type="scientific">Tumebacillus avium</name>
    <dbReference type="NCBI Taxonomy" id="1903704"/>
    <lineage>
        <taxon>Bacteria</taxon>
        <taxon>Bacillati</taxon>
        <taxon>Bacillota</taxon>
        <taxon>Bacilli</taxon>
        <taxon>Bacillales</taxon>
        <taxon>Alicyclobacillaceae</taxon>
        <taxon>Tumebacillus</taxon>
    </lineage>
</organism>
<dbReference type="AlphaFoldDB" id="A0A1Y0IN16"/>
<evidence type="ECO:0000256" key="1">
    <source>
        <dbReference type="SAM" id="Phobius"/>
    </source>
</evidence>
<sequence>MRNPPQHQVDRHAVSVWRIKEALIGLLYGIVPLAYFLLSRVIEQLPGWGLYVLIALALLGYLFEVGLVPLIRYRTLRYEITAEEVYLQYGVLIIRRSLIPMNRVQHVETAQGLLLRTYDLANVTIYTAAGKHQIPALQLQIADGLRNKIAEFAKVVDDDDV</sequence>
<dbReference type="InterPro" id="IPR005182">
    <property type="entry name" value="YdbS-like_PH"/>
</dbReference>
<gene>
    <name evidence="3" type="ORF">CBW65_11905</name>
</gene>
<feature type="transmembrane region" description="Helical" evidence="1">
    <location>
        <begin position="21"/>
        <end position="42"/>
    </location>
</feature>